<feature type="modified residue" description="4-aspartylphosphate" evidence="7">
    <location>
        <position position="731"/>
    </location>
</feature>
<dbReference type="InterPro" id="IPR011990">
    <property type="entry name" value="TPR-like_helical_dom_sf"/>
</dbReference>
<feature type="domain" description="Response regulatory" evidence="13">
    <location>
        <begin position="683"/>
        <end position="798"/>
    </location>
</feature>
<dbReference type="PROSITE" id="PS01124">
    <property type="entry name" value="HTH_ARAC_FAMILY_2"/>
    <property type="match status" value="1"/>
</dbReference>
<dbReference type="InterPro" id="IPR011006">
    <property type="entry name" value="CheY-like_superfamily"/>
</dbReference>
<organism evidence="14 15">
    <name type="scientific">Hallella mizrahii</name>
    <dbReference type="NCBI Taxonomy" id="2606637"/>
    <lineage>
        <taxon>Bacteria</taxon>
        <taxon>Pseudomonadati</taxon>
        <taxon>Bacteroidota</taxon>
        <taxon>Bacteroidia</taxon>
        <taxon>Bacteroidales</taxon>
        <taxon>Prevotellaceae</taxon>
        <taxon>Hallella</taxon>
    </lineage>
</organism>
<evidence type="ECO:0000256" key="6">
    <source>
        <dbReference type="ARBA" id="ARBA00023163"/>
    </source>
</evidence>
<dbReference type="GO" id="GO:0043565">
    <property type="term" value="F:sequence-specific DNA binding"/>
    <property type="evidence" value="ECO:0007669"/>
    <property type="project" value="InterPro"/>
</dbReference>
<dbReference type="Pfam" id="PF12833">
    <property type="entry name" value="HTH_18"/>
    <property type="match status" value="1"/>
</dbReference>
<dbReference type="Gene3D" id="3.30.565.10">
    <property type="entry name" value="Histidine kinase-like ATPase, C-terminal domain"/>
    <property type="match status" value="1"/>
</dbReference>
<dbReference type="AlphaFoldDB" id="A0A7K0KI11"/>
<dbReference type="InterPro" id="IPR009057">
    <property type="entry name" value="Homeodomain-like_sf"/>
</dbReference>
<evidence type="ECO:0000256" key="10">
    <source>
        <dbReference type="SAM" id="Phobius"/>
    </source>
</evidence>
<dbReference type="SMART" id="SM00342">
    <property type="entry name" value="HTH_ARAC"/>
    <property type="match status" value="1"/>
</dbReference>
<dbReference type="PRINTS" id="PR00344">
    <property type="entry name" value="BCTRLSENSOR"/>
</dbReference>
<evidence type="ECO:0000256" key="1">
    <source>
        <dbReference type="ARBA" id="ARBA00000085"/>
    </source>
</evidence>
<dbReference type="GO" id="GO:0000155">
    <property type="term" value="F:phosphorelay sensor kinase activity"/>
    <property type="evidence" value="ECO:0007669"/>
    <property type="project" value="InterPro"/>
</dbReference>
<dbReference type="Gene3D" id="1.10.287.130">
    <property type="match status" value="1"/>
</dbReference>
<dbReference type="CDD" id="cd17574">
    <property type="entry name" value="REC_OmpR"/>
    <property type="match status" value="1"/>
</dbReference>
<feature type="transmembrane region" description="Helical" evidence="10">
    <location>
        <begin position="389"/>
        <end position="409"/>
    </location>
</feature>
<protein>
    <recommendedName>
        <fullName evidence="2">histidine kinase</fullName>
        <ecNumber evidence="2">2.7.13.3</ecNumber>
    </recommendedName>
</protein>
<evidence type="ECO:0000313" key="15">
    <source>
        <dbReference type="Proteomes" id="UP000438914"/>
    </source>
</evidence>
<feature type="region of interest" description="Disordered" evidence="9">
    <location>
        <begin position="655"/>
        <end position="680"/>
    </location>
</feature>
<feature type="transmembrane region" description="Helical" evidence="10">
    <location>
        <begin position="12"/>
        <end position="29"/>
    </location>
</feature>
<dbReference type="Pfam" id="PF13176">
    <property type="entry name" value="TPR_7"/>
    <property type="match status" value="1"/>
</dbReference>
<dbReference type="InterPro" id="IPR004358">
    <property type="entry name" value="Sig_transdc_His_kin-like_C"/>
</dbReference>
<keyword evidence="8" id="KW-0802">TPR repeat</keyword>
<evidence type="ECO:0000256" key="7">
    <source>
        <dbReference type="PROSITE-ProRule" id="PRU00169"/>
    </source>
</evidence>
<evidence type="ECO:0000313" key="14">
    <source>
        <dbReference type="EMBL" id="MST85567.1"/>
    </source>
</evidence>
<dbReference type="PROSITE" id="PS00041">
    <property type="entry name" value="HTH_ARAC_FAMILY_1"/>
    <property type="match status" value="1"/>
</dbReference>
<comment type="catalytic activity">
    <reaction evidence="1">
        <text>ATP + protein L-histidine = ADP + protein N-phospho-L-histidine.</text>
        <dbReference type="EC" id="2.7.13.3"/>
    </reaction>
</comment>
<name>A0A7K0KI11_9BACT</name>
<keyword evidence="3 7" id="KW-0597">Phosphoprotein</keyword>
<reference evidence="14 15" key="1">
    <citation type="submission" date="2019-08" db="EMBL/GenBank/DDBJ databases">
        <title>In-depth cultivation of the pig gut microbiome towards novel bacterial diversity and tailored functional studies.</title>
        <authorList>
            <person name="Wylensek D."/>
            <person name="Hitch T.C.A."/>
            <person name="Clavel T."/>
        </authorList>
    </citation>
    <scope>NUCLEOTIDE SEQUENCE [LARGE SCALE GENOMIC DNA]</scope>
    <source>
        <strain evidence="14 15">LKV-178-WT-2A</strain>
    </source>
</reference>
<dbReference type="Proteomes" id="UP000438914">
    <property type="component" value="Unassembled WGS sequence"/>
</dbReference>
<keyword evidence="6" id="KW-0804">Transcription</keyword>
<sequence>MSFLNTKIHHTLLRLATGITIVIILPLLFSCKHSAPSQTDQHERISLDSLAATYTSVDSLRLLQKKMEREGNTTGSMIVQRHIGNLLRLDNHFSQALQIHSDCQSRAQAANDKLEWIQATNEIGTDYRRVCIFCMALQYHYRALTTSNSYADTSYIARKCKAAALNGLGNAYLALRNYNQADSILKQALTENKAMNSIDGMATNYANLGIVYECRGKKDSAWSYYKKSMYYNQKAHNVMGISLCHTHFGSLYEQEGKDKLALQEYQTAYQLMKNSKSAWYILPSLIALAKYYVHTSQWTDANRHLVLARDLGEKNHLTEYLVDIYSLYYNYYKQQGDYRNALLFHERAKEEKDSLIDEGRIDHIQSVSLNIVEKTNDTLRQERSSRQRAYTIFVIILEVLIAAFIILLYSQKLRKQTMKGMQHVSDLREDFFANIANEFRTPLTIILGLTRSLQSDSHTLDSTKEKAKAIERQSNTILSIINQVMSSKKLPTVVKDEEWRHGNISLFMEMISQSYQDIAEHKGINYQFIKEAEVEMDFVPEYAAKIMNTLLAYAFKYTSRNGTVTATISREKDTLHLTVSDTGIGMPAEVANKVFTPYFLEEGNIKDIDTCIGLSAVKQIVDIAKGDISLQSDLGKGTTIHVTLPIHSDYALSPDTQQATAQVEEKTEEEAPSNTHSQEKKQHLLVIEDNNDIANFINSIFIGQYDLSFSADGNEGLQMAMDSIPDLIIIDGSIKRVDGLELCRQIRSNPVINHIPIIMITAKVTEQDQLECAKNGVAACLTKPFTAEVLHTHVDNLLKGRDLILKKFAEIYEERKVNPMENTSSQTAANLQFLHKVTETIYQLTGSRKEVTVAVLASKMCMSTSQFYRKMVTMTGMTPTAYIQRTRIKKAMNLIDSREGISMADVADQCGFDAYPNFVRSFKNVCGITPTDYRRGIDTKK</sequence>
<evidence type="ECO:0000259" key="11">
    <source>
        <dbReference type="PROSITE" id="PS01124"/>
    </source>
</evidence>
<keyword evidence="10" id="KW-0812">Transmembrane</keyword>
<dbReference type="PROSITE" id="PS50109">
    <property type="entry name" value="HIS_KIN"/>
    <property type="match status" value="1"/>
</dbReference>
<comment type="caution">
    <text evidence="14">The sequence shown here is derived from an EMBL/GenBank/DDBJ whole genome shotgun (WGS) entry which is preliminary data.</text>
</comment>
<dbReference type="Pfam" id="PF00072">
    <property type="entry name" value="Response_reg"/>
    <property type="match status" value="1"/>
</dbReference>
<dbReference type="SMART" id="SM00448">
    <property type="entry name" value="REC"/>
    <property type="match status" value="1"/>
</dbReference>
<dbReference type="EMBL" id="VUNG01000042">
    <property type="protein sequence ID" value="MST85567.1"/>
    <property type="molecule type" value="Genomic_DNA"/>
</dbReference>
<dbReference type="Pfam" id="PF00512">
    <property type="entry name" value="HisKA"/>
    <property type="match status" value="1"/>
</dbReference>
<keyword evidence="4" id="KW-0805">Transcription regulation</keyword>
<dbReference type="InterPro" id="IPR003594">
    <property type="entry name" value="HATPase_dom"/>
</dbReference>
<dbReference type="InterPro" id="IPR018062">
    <property type="entry name" value="HTH_AraC-typ_CS"/>
</dbReference>
<dbReference type="SUPFAM" id="SSF48452">
    <property type="entry name" value="TPR-like"/>
    <property type="match status" value="2"/>
</dbReference>
<dbReference type="SMART" id="SM00388">
    <property type="entry name" value="HisKA"/>
    <property type="match status" value="1"/>
</dbReference>
<dbReference type="InterPro" id="IPR019734">
    <property type="entry name" value="TPR_rpt"/>
</dbReference>
<dbReference type="SMART" id="SM00028">
    <property type="entry name" value="TPR"/>
    <property type="match status" value="4"/>
</dbReference>
<evidence type="ECO:0000256" key="4">
    <source>
        <dbReference type="ARBA" id="ARBA00023015"/>
    </source>
</evidence>
<keyword evidence="5" id="KW-0238">DNA-binding</keyword>
<dbReference type="InterPro" id="IPR018060">
    <property type="entry name" value="HTH_AraC"/>
</dbReference>
<evidence type="ECO:0000259" key="12">
    <source>
        <dbReference type="PROSITE" id="PS50109"/>
    </source>
</evidence>
<dbReference type="PANTHER" id="PTHR43547:SF2">
    <property type="entry name" value="HYBRID SIGNAL TRANSDUCTION HISTIDINE KINASE C"/>
    <property type="match status" value="1"/>
</dbReference>
<dbReference type="PROSITE" id="PS51257">
    <property type="entry name" value="PROKAR_LIPOPROTEIN"/>
    <property type="match status" value="1"/>
</dbReference>
<dbReference type="InterPro" id="IPR036097">
    <property type="entry name" value="HisK_dim/P_sf"/>
</dbReference>
<feature type="domain" description="HTH araC/xylS-type" evidence="11">
    <location>
        <begin position="835"/>
        <end position="936"/>
    </location>
</feature>
<keyword evidence="15" id="KW-1185">Reference proteome</keyword>
<dbReference type="GO" id="GO:0003700">
    <property type="term" value="F:DNA-binding transcription factor activity"/>
    <property type="evidence" value="ECO:0007669"/>
    <property type="project" value="InterPro"/>
</dbReference>
<keyword evidence="10" id="KW-1133">Transmembrane helix</keyword>
<dbReference type="Gene3D" id="1.10.10.60">
    <property type="entry name" value="Homeodomain-like"/>
    <property type="match status" value="2"/>
</dbReference>
<dbReference type="InterPro" id="IPR001789">
    <property type="entry name" value="Sig_transdc_resp-reg_receiver"/>
</dbReference>
<dbReference type="InterPro" id="IPR003661">
    <property type="entry name" value="HisK_dim/P_dom"/>
</dbReference>
<feature type="repeat" description="TPR" evidence="8">
    <location>
        <begin position="162"/>
        <end position="195"/>
    </location>
</feature>
<dbReference type="SUPFAM" id="SSF46689">
    <property type="entry name" value="Homeodomain-like"/>
    <property type="match status" value="1"/>
</dbReference>
<evidence type="ECO:0000256" key="8">
    <source>
        <dbReference type="PROSITE-ProRule" id="PRU00339"/>
    </source>
</evidence>
<dbReference type="PROSITE" id="PS50110">
    <property type="entry name" value="RESPONSE_REGULATORY"/>
    <property type="match status" value="1"/>
</dbReference>
<proteinExistence type="predicted"/>
<feature type="domain" description="Histidine kinase" evidence="12">
    <location>
        <begin position="434"/>
        <end position="648"/>
    </location>
</feature>
<dbReference type="SUPFAM" id="SSF55874">
    <property type="entry name" value="ATPase domain of HSP90 chaperone/DNA topoisomerase II/histidine kinase"/>
    <property type="match status" value="1"/>
</dbReference>
<dbReference type="SMART" id="SM00387">
    <property type="entry name" value="HATPase_c"/>
    <property type="match status" value="1"/>
</dbReference>
<dbReference type="EC" id="2.7.13.3" evidence="2"/>
<evidence type="ECO:0000259" key="13">
    <source>
        <dbReference type="PROSITE" id="PS50110"/>
    </source>
</evidence>
<dbReference type="InterPro" id="IPR005467">
    <property type="entry name" value="His_kinase_dom"/>
</dbReference>
<dbReference type="InterPro" id="IPR036890">
    <property type="entry name" value="HATPase_C_sf"/>
</dbReference>
<dbReference type="SUPFAM" id="SSF47384">
    <property type="entry name" value="Homodimeric domain of signal transducing histidine kinase"/>
    <property type="match status" value="1"/>
</dbReference>
<evidence type="ECO:0000256" key="3">
    <source>
        <dbReference type="ARBA" id="ARBA00022553"/>
    </source>
</evidence>
<dbReference type="PROSITE" id="PS50005">
    <property type="entry name" value="TPR"/>
    <property type="match status" value="1"/>
</dbReference>
<evidence type="ECO:0000256" key="2">
    <source>
        <dbReference type="ARBA" id="ARBA00012438"/>
    </source>
</evidence>
<evidence type="ECO:0000256" key="5">
    <source>
        <dbReference type="ARBA" id="ARBA00023125"/>
    </source>
</evidence>
<accession>A0A7K0KI11</accession>
<evidence type="ECO:0000256" key="9">
    <source>
        <dbReference type="SAM" id="MobiDB-lite"/>
    </source>
</evidence>
<keyword evidence="10" id="KW-0472">Membrane</keyword>
<dbReference type="PANTHER" id="PTHR43547">
    <property type="entry name" value="TWO-COMPONENT HISTIDINE KINASE"/>
    <property type="match status" value="1"/>
</dbReference>
<gene>
    <name evidence="14" type="ORF">FYJ73_12965</name>
</gene>
<dbReference type="SUPFAM" id="SSF52172">
    <property type="entry name" value="CheY-like"/>
    <property type="match status" value="1"/>
</dbReference>
<dbReference type="Gene3D" id="3.40.50.2300">
    <property type="match status" value="1"/>
</dbReference>
<dbReference type="CDD" id="cd00082">
    <property type="entry name" value="HisKA"/>
    <property type="match status" value="1"/>
</dbReference>
<dbReference type="Pfam" id="PF02518">
    <property type="entry name" value="HATPase_c"/>
    <property type="match status" value="1"/>
</dbReference>
<dbReference type="Gene3D" id="1.25.40.10">
    <property type="entry name" value="Tetratricopeptide repeat domain"/>
    <property type="match status" value="1"/>
</dbReference>